<accession>A0A3G2L201</accession>
<dbReference type="EMBL" id="CP032050">
    <property type="protein sequence ID" value="AYN66236.1"/>
    <property type="molecule type" value="Genomic_DNA"/>
</dbReference>
<name>A0A3G2L201_9FLAO</name>
<keyword evidence="1" id="KW-1133">Transmembrane helix</keyword>
<dbReference type="OrthoDB" id="1449972at2"/>
<protein>
    <submittedName>
        <fullName evidence="2">Uncharacterized protein</fullName>
    </submittedName>
</protein>
<gene>
    <name evidence="2" type="ORF">D1013_01965</name>
</gene>
<keyword evidence="3" id="KW-1185">Reference proteome</keyword>
<dbReference type="Proteomes" id="UP000276309">
    <property type="component" value="Chromosome"/>
</dbReference>
<dbReference type="AlphaFoldDB" id="A0A3G2L201"/>
<keyword evidence="1" id="KW-0812">Transmembrane</keyword>
<evidence type="ECO:0000313" key="2">
    <source>
        <dbReference type="EMBL" id="AYN66236.1"/>
    </source>
</evidence>
<dbReference type="KEGG" id="emar:D1013_01965"/>
<feature type="transmembrane region" description="Helical" evidence="1">
    <location>
        <begin position="30"/>
        <end position="48"/>
    </location>
</feature>
<keyword evidence="1" id="KW-0472">Membrane</keyword>
<proteinExistence type="predicted"/>
<dbReference type="RefSeq" id="WP_121847288.1">
    <property type="nucleotide sequence ID" value="NZ_CP032050.1"/>
</dbReference>
<evidence type="ECO:0000313" key="3">
    <source>
        <dbReference type="Proteomes" id="UP000276309"/>
    </source>
</evidence>
<reference evidence="2 3" key="1">
    <citation type="submission" date="2018-08" db="EMBL/GenBank/DDBJ databases">
        <title>The reduced genetic potential of extracellular carbohydrate catabolism in Euzebyella marina RN62, a Flavobacteriia bacterium isolated from the hadal water.</title>
        <authorList>
            <person name="Xue C."/>
        </authorList>
    </citation>
    <scope>NUCLEOTIDE SEQUENCE [LARGE SCALE GENOMIC DNA]</scope>
    <source>
        <strain evidence="2 3">RN62</strain>
    </source>
</reference>
<sequence length="79" mass="9089">MKTSLVLMLAIFLNTAFIFAEPVLAFVQTFNPVVLFILEGILILGYSINRFLGDFSKAVEISFDSIELFVYKKKRSHRR</sequence>
<organism evidence="2 3">
    <name type="scientific">Euzebyella marina</name>
    <dbReference type="NCBI Taxonomy" id="1761453"/>
    <lineage>
        <taxon>Bacteria</taxon>
        <taxon>Pseudomonadati</taxon>
        <taxon>Bacteroidota</taxon>
        <taxon>Flavobacteriia</taxon>
        <taxon>Flavobacteriales</taxon>
        <taxon>Flavobacteriaceae</taxon>
        <taxon>Euzebyella</taxon>
    </lineage>
</organism>
<evidence type="ECO:0000256" key="1">
    <source>
        <dbReference type="SAM" id="Phobius"/>
    </source>
</evidence>